<comment type="caution">
    <text evidence="7">The sequence shown here is derived from an EMBL/GenBank/DDBJ whole genome shotgun (WGS) entry which is preliminary data.</text>
</comment>
<dbReference type="EMBL" id="FNBW01000018">
    <property type="protein sequence ID" value="SDG46133.1"/>
    <property type="molecule type" value="Genomic_DNA"/>
</dbReference>
<accession>A0A8G2F004</accession>
<dbReference type="InterPro" id="IPR023936">
    <property type="entry name" value="RutE-like"/>
</dbReference>
<dbReference type="GO" id="GO:0016491">
    <property type="term" value="F:oxidoreductase activity"/>
    <property type="evidence" value="ECO:0007669"/>
    <property type="project" value="UniProtKB-UniRule"/>
</dbReference>
<gene>
    <name evidence="7" type="ORF">SAMN05660686_04484</name>
</gene>
<comment type="similarity">
    <text evidence="5">Belongs to the nitroreductase family. HadB/RutE subfamily.</text>
</comment>
<organism evidence="7 8">
    <name type="scientific">Thalassobaculum litoreum DSM 18839</name>
    <dbReference type="NCBI Taxonomy" id="1123362"/>
    <lineage>
        <taxon>Bacteria</taxon>
        <taxon>Pseudomonadati</taxon>
        <taxon>Pseudomonadota</taxon>
        <taxon>Alphaproteobacteria</taxon>
        <taxon>Rhodospirillales</taxon>
        <taxon>Thalassobaculaceae</taxon>
        <taxon>Thalassobaculum</taxon>
    </lineage>
</organism>
<dbReference type="InterPro" id="IPR000415">
    <property type="entry name" value="Nitroreductase-like"/>
</dbReference>
<keyword evidence="8" id="KW-1185">Reference proteome</keyword>
<feature type="domain" description="Nitroreductase" evidence="6">
    <location>
        <begin position="43"/>
        <end position="175"/>
    </location>
</feature>
<evidence type="ECO:0000313" key="7">
    <source>
        <dbReference type="EMBL" id="SDG46133.1"/>
    </source>
</evidence>
<dbReference type="NCBIfam" id="NF003768">
    <property type="entry name" value="PRK05365.1"/>
    <property type="match status" value="1"/>
</dbReference>
<dbReference type="RefSeq" id="WP_093153974.1">
    <property type="nucleotide sequence ID" value="NZ_FNBW01000018.1"/>
</dbReference>
<keyword evidence="1 5" id="KW-0285">Flavoprotein</keyword>
<evidence type="ECO:0000256" key="1">
    <source>
        <dbReference type="ARBA" id="ARBA00022630"/>
    </source>
</evidence>
<dbReference type="EC" id="1.-.-.-" evidence="5"/>
<dbReference type="HAMAP" id="MF_01204">
    <property type="entry name" value="Oxidoreductase_RutE_HadB"/>
    <property type="match status" value="1"/>
</dbReference>
<sequence length="214" mass="23305">MTDAAVAAAQEAVRSLKQRIQALDDDGLDLIFREARTFNGWQDRDVPDSLLRTLFDVTKMGPTAANGSPMRLVFVKSAEGKERLKPALSGGNVDKTMAAPVCAIVAYDPAFWEKFPFLFPHRDMSGAFKDNPQAAETGGFRNGSLQGAYLMIAARALGLDCGPMSGFDQGKVDAEFFAGTTIKSNFLCNLGYGTPESVFQRLPRFEFEDVCSIV</sequence>
<keyword evidence="2 5" id="KW-0288">FMN</keyword>
<dbReference type="PANTHER" id="PTHR43543:SF1">
    <property type="entry name" value="MALONIC SEMIALDEHYDE REDUCTASE RUTE-RELATED"/>
    <property type="match status" value="1"/>
</dbReference>
<dbReference type="InterPro" id="IPR029479">
    <property type="entry name" value="Nitroreductase"/>
</dbReference>
<evidence type="ECO:0000256" key="4">
    <source>
        <dbReference type="ARBA" id="ARBA00023002"/>
    </source>
</evidence>
<name>A0A8G2F004_9PROT</name>
<comment type="cofactor">
    <cofactor evidence="5">
        <name>FMN</name>
        <dbReference type="ChEBI" id="CHEBI:58210"/>
    </cofactor>
</comment>
<dbReference type="Gene3D" id="3.40.109.10">
    <property type="entry name" value="NADH Oxidase"/>
    <property type="match status" value="1"/>
</dbReference>
<dbReference type="AlphaFoldDB" id="A0A8G2F004"/>
<evidence type="ECO:0000256" key="2">
    <source>
        <dbReference type="ARBA" id="ARBA00022643"/>
    </source>
</evidence>
<evidence type="ECO:0000256" key="3">
    <source>
        <dbReference type="ARBA" id="ARBA00022857"/>
    </source>
</evidence>
<keyword evidence="4 5" id="KW-0560">Oxidoreductase</keyword>
<evidence type="ECO:0000259" key="6">
    <source>
        <dbReference type="Pfam" id="PF00881"/>
    </source>
</evidence>
<dbReference type="SUPFAM" id="SSF55469">
    <property type="entry name" value="FMN-dependent nitroreductase-like"/>
    <property type="match status" value="1"/>
</dbReference>
<evidence type="ECO:0000313" key="8">
    <source>
        <dbReference type="Proteomes" id="UP000198615"/>
    </source>
</evidence>
<keyword evidence="3 5" id="KW-0521">NADP</keyword>
<dbReference type="Proteomes" id="UP000198615">
    <property type="component" value="Unassembled WGS sequence"/>
</dbReference>
<dbReference type="InterPro" id="IPR050461">
    <property type="entry name" value="Nitroreductase_HadB/RutE"/>
</dbReference>
<dbReference type="CDD" id="cd02148">
    <property type="entry name" value="RutE-like"/>
    <property type="match status" value="1"/>
</dbReference>
<reference evidence="7 8" key="1">
    <citation type="submission" date="2016-10" db="EMBL/GenBank/DDBJ databases">
        <authorList>
            <person name="Varghese N."/>
            <person name="Submissions S."/>
        </authorList>
    </citation>
    <scope>NUCLEOTIDE SEQUENCE [LARGE SCALE GENOMIC DNA]</scope>
    <source>
        <strain evidence="7 8">DSM 18839</strain>
    </source>
</reference>
<dbReference type="OrthoDB" id="9784375at2"/>
<proteinExistence type="inferred from homology"/>
<keyword evidence="5" id="KW-0520">NAD</keyword>
<protein>
    <recommendedName>
        <fullName evidence="5">Putative NADH dehydrogenase/NAD(P)H nitroreductase SAMN05660686_04484</fullName>
        <ecNumber evidence="5">1.-.-.-</ecNumber>
    </recommendedName>
</protein>
<dbReference type="PANTHER" id="PTHR43543">
    <property type="entry name" value="MALONIC SEMIALDEHYDE REDUCTASE RUTE-RELATED"/>
    <property type="match status" value="1"/>
</dbReference>
<evidence type="ECO:0000256" key="5">
    <source>
        <dbReference type="HAMAP-Rule" id="MF_01204"/>
    </source>
</evidence>
<dbReference type="Pfam" id="PF00881">
    <property type="entry name" value="Nitroreductase"/>
    <property type="match status" value="1"/>
</dbReference>